<feature type="compositionally biased region" description="Polar residues" evidence="1">
    <location>
        <begin position="180"/>
        <end position="189"/>
    </location>
</feature>
<feature type="transmembrane region" description="Helical" evidence="2">
    <location>
        <begin position="76"/>
        <end position="98"/>
    </location>
</feature>
<evidence type="ECO:0000313" key="3">
    <source>
        <dbReference type="EMBL" id="RAK25828.1"/>
    </source>
</evidence>
<comment type="caution">
    <text evidence="3">The sequence shown here is derived from an EMBL/GenBank/DDBJ whole genome shotgun (WGS) entry which is preliminary data.</text>
</comment>
<feature type="compositionally biased region" description="Pro residues" evidence="1">
    <location>
        <begin position="162"/>
        <end position="179"/>
    </location>
</feature>
<protein>
    <submittedName>
        <fullName evidence="3">Uncharacterized protein</fullName>
    </submittedName>
</protein>
<dbReference type="EMBL" id="QLMJ01000030">
    <property type="protein sequence ID" value="RAK25828.1"/>
    <property type="molecule type" value="Genomic_DNA"/>
</dbReference>
<evidence type="ECO:0000256" key="1">
    <source>
        <dbReference type="SAM" id="MobiDB-lite"/>
    </source>
</evidence>
<dbReference type="AlphaFoldDB" id="A0A327YXJ5"/>
<name>A0A327YXJ5_9ACTN</name>
<feature type="region of interest" description="Disordered" evidence="1">
    <location>
        <begin position="112"/>
        <end position="198"/>
    </location>
</feature>
<keyword evidence="2" id="KW-0812">Transmembrane</keyword>
<keyword evidence="4" id="KW-1185">Reference proteome</keyword>
<accession>A0A327YXJ5</accession>
<organism evidence="3 4">
    <name type="scientific">Actinoplanes lutulentus</name>
    <dbReference type="NCBI Taxonomy" id="1287878"/>
    <lineage>
        <taxon>Bacteria</taxon>
        <taxon>Bacillati</taxon>
        <taxon>Actinomycetota</taxon>
        <taxon>Actinomycetes</taxon>
        <taxon>Micromonosporales</taxon>
        <taxon>Micromonosporaceae</taxon>
        <taxon>Actinoplanes</taxon>
    </lineage>
</organism>
<dbReference type="Proteomes" id="UP000249341">
    <property type="component" value="Unassembled WGS sequence"/>
</dbReference>
<keyword evidence="2" id="KW-0472">Membrane</keyword>
<proteinExistence type="predicted"/>
<gene>
    <name evidence="3" type="ORF">B0I29_13037</name>
</gene>
<sequence length="341" mass="34596">MSSKPGRTVAMKGELTPDELDLLHLAQEEVLSGVTFDVEAGLADLRERVLLADAAASSGGVRAGLVTRGRSARLKFGVSGFVAVITALAAGGLGVASMQAGSEVREVRVPAVPSAPGRPLPVVSASSPAPRPSPSARTSVSVSFRTAPGPAAGSPSHSARPAPKPAVPIPSLPPVPAPTNFPSLPSTAGSPAPSEPEPFPVRYAAYSLTMALSDDQSQSIDLEEPRTVASGDGAVAISAIPDTTDLLLEPTADVQAAAIAAAVIIPDVASPDECAAAIRDDSTGDAPLELRDDRTYCLLTPVRPVGGEPDQQTLVQLTMDPANGDAGKVTVHLTAWDLAPG</sequence>
<feature type="compositionally biased region" description="Low complexity" evidence="1">
    <location>
        <begin position="120"/>
        <end position="143"/>
    </location>
</feature>
<keyword evidence="2" id="KW-1133">Transmembrane helix</keyword>
<evidence type="ECO:0000313" key="4">
    <source>
        <dbReference type="Proteomes" id="UP000249341"/>
    </source>
</evidence>
<evidence type="ECO:0000256" key="2">
    <source>
        <dbReference type="SAM" id="Phobius"/>
    </source>
</evidence>
<reference evidence="3 4" key="1">
    <citation type="submission" date="2018-06" db="EMBL/GenBank/DDBJ databases">
        <title>Genomic Encyclopedia of Type Strains, Phase III (KMG-III): the genomes of soil and plant-associated and newly described type strains.</title>
        <authorList>
            <person name="Whitman W."/>
        </authorList>
    </citation>
    <scope>NUCLEOTIDE SEQUENCE [LARGE SCALE GENOMIC DNA]</scope>
    <source>
        <strain evidence="3 4">CGMCC 4.7090</strain>
    </source>
</reference>